<dbReference type="PANTHER" id="PTHR43297">
    <property type="entry name" value="OLIGOPEPTIDE TRANSPORT ATP-BINDING PROTEIN APPD"/>
    <property type="match status" value="1"/>
</dbReference>
<dbReference type="InterPro" id="IPR027417">
    <property type="entry name" value="P-loop_NTPase"/>
</dbReference>
<keyword evidence="3" id="KW-0813">Transport</keyword>
<dbReference type="AlphaFoldDB" id="A0A4R3IZA2"/>
<organism evidence="9 10">
    <name type="scientific">Primorskyibacter sedentarius</name>
    <dbReference type="NCBI Taxonomy" id="745311"/>
    <lineage>
        <taxon>Bacteria</taxon>
        <taxon>Pseudomonadati</taxon>
        <taxon>Pseudomonadota</taxon>
        <taxon>Alphaproteobacteria</taxon>
        <taxon>Rhodobacterales</taxon>
        <taxon>Roseobacteraceae</taxon>
        <taxon>Primorskyibacter</taxon>
    </lineage>
</organism>
<comment type="caution">
    <text evidence="9">The sequence shown here is derived from an EMBL/GenBank/DDBJ whole genome shotgun (WGS) entry which is preliminary data.</text>
</comment>
<gene>
    <name evidence="9" type="ORF">EDD52_12827</name>
</gene>
<feature type="domain" description="ABC transporter" evidence="8">
    <location>
        <begin position="20"/>
        <end position="268"/>
    </location>
</feature>
<dbReference type="InterPro" id="IPR017871">
    <property type="entry name" value="ABC_transporter-like_CS"/>
</dbReference>
<protein>
    <submittedName>
        <fullName evidence="9">Oligopeptide transport system ATP-binding protein</fullName>
    </submittedName>
</protein>
<evidence type="ECO:0000256" key="4">
    <source>
        <dbReference type="ARBA" id="ARBA00022475"/>
    </source>
</evidence>
<evidence type="ECO:0000313" key="9">
    <source>
        <dbReference type="EMBL" id="TCS56537.1"/>
    </source>
</evidence>
<dbReference type="Gene3D" id="3.40.50.300">
    <property type="entry name" value="P-loop containing nucleotide triphosphate hydrolases"/>
    <property type="match status" value="1"/>
</dbReference>
<keyword evidence="10" id="KW-1185">Reference proteome</keyword>
<dbReference type="NCBIfam" id="TIGR01727">
    <property type="entry name" value="oligo_HPY"/>
    <property type="match status" value="1"/>
</dbReference>
<keyword evidence="4" id="KW-1003">Cell membrane</keyword>
<accession>A0A4R3IZA2</accession>
<evidence type="ECO:0000313" key="10">
    <source>
        <dbReference type="Proteomes" id="UP000295696"/>
    </source>
</evidence>
<name>A0A4R3IZA2_9RHOB</name>
<dbReference type="PANTHER" id="PTHR43297:SF2">
    <property type="entry name" value="DIPEPTIDE TRANSPORT ATP-BINDING PROTEIN DPPD"/>
    <property type="match status" value="1"/>
</dbReference>
<comment type="subcellular location">
    <subcellularLocation>
        <location evidence="1">Cell inner membrane</location>
        <topology evidence="1">Peripheral membrane protein</topology>
    </subcellularLocation>
</comment>
<dbReference type="InterPro" id="IPR003439">
    <property type="entry name" value="ABC_transporter-like_ATP-bd"/>
</dbReference>
<dbReference type="PROSITE" id="PS50893">
    <property type="entry name" value="ABC_TRANSPORTER_2"/>
    <property type="match status" value="1"/>
</dbReference>
<dbReference type="CDD" id="cd03257">
    <property type="entry name" value="ABC_NikE_OppD_transporters"/>
    <property type="match status" value="1"/>
</dbReference>
<evidence type="ECO:0000256" key="7">
    <source>
        <dbReference type="ARBA" id="ARBA00023136"/>
    </source>
</evidence>
<dbReference type="GO" id="GO:0005524">
    <property type="term" value="F:ATP binding"/>
    <property type="evidence" value="ECO:0007669"/>
    <property type="project" value="UniProtKB-KW"/>
</dbReference>
<dbReference type="SUPFAM" id="SSF52540">
    <property type="entry name" value="P-loop containing nucleoside triphosphate hydrolases"/>
    <property type="match status" value="1"/>
</dbReference>
<dbReference type="InterPro" id="IPR003593">
    <property type="entry name" value="AAA+_ATPase"/>
</dbReference>
<evidence type="ECO:0000256" key="2">
    <source>
        <dbReference type="ARBA" id="ARBA00005417"/>
    </source>
</evidence>
<evidence type="ECO:0000256" key="1">
    <source>
        <dbReference type="ARBA" id="ARBA00004417"/>
    </source>
</evidence>
<sequence length="338" mass="36714">MRAMQQSETQGAAPAPLLDVRDLRVTFDTPHGLVRAVGGVSWTLSPGETLGIIGESGSGKSVGLEAIMGLIKTPPGHVSGQVMFDRRDVLTMPERDRRQLRGEKIAMIFQDAMSALNPSLTVGTQIAEVYRLRRKCSHADAERKAIELMDRVKIPSAKTRIGNYPHEFSGGMCQRVMIATALALNPQILIADEPTTALDVTVQRQIMTLLAELQREDGMALVLITHDLGLVAETVDRAMVMYAGRLVESAPVSALFEVPSHPYTRGLIRSMPRIDGASGKLHAIGGTPPAAGRMPKGCAFHPRCEMRVERCGIERPNLRPVGKNRAAACHLAEEIPHV</sequence>
<dbReference type="OrthoDB" id="9802264at2"/>
<dbReference type="Pfam" id="PF00005">
    <property type="entry name" value="ABC_tran"/>
    <property type="match status" value="1"/>
</dbReference>
<evidence type="ECO:0000259" key="8">
    <source>
        <dbReference type="PROSITE" id="PS50893"/>
    </source>
</evidence>
<keyword evidence="5" id="KW-0547">Nucleotide-binding</keyword>
<dbReference type="GO" id="GO:0005886">
    <property type="term" value="C:plasma membrane"/>
    <property type="evidence" value="ECO:0007669"/>
    <property type="project" value="UniProtKB-SubCell"/>
</dbReference>
<dbReference type="EMBL" id="SLZU01000028">
    <property type="protein sequence ID" value="TCS56537.1"/>
    <property type="molecule type" value="Genomic_DNA"/>
</dbReference>
<proteinExistence type="inferred from homology"/>
<comment type="similarity">
    <text evidence="2">Belongs to the ABC transporter superfamily.</text>
</comment>
<dbReference type="Proteomes" id="UP000295696">
    <property type="component" value="Unassembled WGS sequence"/>
</dbReference>
<dbReference type="GO" id="GO:0016887">
    <property type="term" value="F:ATP hydrolysis activity"/>
    <property type="evidence" value="ECO:0007669"/>
    <property type="project" value="InterPro"/>
</dbReference>
<dbReference type="InterPro" id="IPR050388">
    <property type="entry name" value="ABC_Ni/Peptide_Import"/>
</dbReference>
<evidence type="ECO:0000256" key="3">
    <source>
        <dbReference type="ARBA" id="ARBA00022448"/>
    </source>
</evidence>
<dbReference type="SMART" id="SM00382">
    <property type="entry name" value="AAA"/>
    <property type="match status" value="1"/>
</dbReference>
<dbReference type="GO" id="GO:0055085">
    <property type="term" value="P:transmembrane transport"/>
    <property type="evidence" value="ECO:0007669"/>
    <property type="project" value="UniProtKB-ARBA"/>
</dbReference>
<dbReference type="RefSeq" id="WP_132248609.1">
    <property type="nucleotide sequence ID" value="NZ_SLZU01000028.1"/>
</dbReference>
<dbReference type="GO" id="GO:0015833">
    <property type="term" value="P:peptide transport"/>
    <property type="evidence" value="ECO:0007669"/>
    <property type="project" value="InterPro"/>
</dbReference>
<evidence type="ECO:0000256" key="6">
    <source>
        <dbReference type="ARBA" id="ARBA00022840"/>
    </source>
</evidence>
<dbReference type="Pfam" id="PF08352">
    <property type="entry name" value="oligo_HPY"/>
    <property type="match status" value="1"/>
</dbReference>
<dbReference type="FunFam" id="3.40.50.300:FF:000016">
    <property type="entry name" value="Oligopeptide ABC transporter ATP-binding component"/>
    <property type="match status" value="1"/>
</dbReference>
<keyword evidence="6 9" id="KW-0067">ATP-binding</keyword>
<evidence type="ECO:0000256" key="5">
    <source>
        <dbReference type="ARBA" id="ARBA00022741"/>
    </source>
</evidence>
<keyword evidence="7" id="KW-0472">Membrane</keyword>
<dbReference type="PROSITE" id="PS00211">
    <property type="entry name" value="ABC_TRANSPORTER_1"/>
    <property type="match status" value="1"/>
</dbReference>
<reference evidence="9 10" key="1">
    <citation type="submission" date="2019-03" db="EMBL/GenBank/DDBJ databases">
        <title>Genomic Encyclopedia of Type Strains, Phase IV (KMG-IV): sequencing the most valuable type-strain genomes for metagenomic binning, comparative biology and taxonomic classification.</title>
        <authorList>
            <person name="Goeker M."/>
        </authorList>
    </citation>
    <scope>NUCLEOTIDE SEQUENCE [LARGE SCALE GENOMIC DNA]</scope>
    <source>
        <strain evidence="9 10">DSM 104836</strain>
    </source>
</reference>
<dbReference type="InterPro" id="IPR013563">
    <property type="entry name" value="Oligopep_ABC_C"/>
</dbReference>